<gene>
    <name evidence="3" type="ORF">NX782_15715</name>
</gene>
<evidence type="ECO:0008006" key="5">
    <source>
        <dbReference type="Google" id="ProtNLM"/>
    </source>
</evidence>
<reference evidence="3 4" key="1">
    <citation type="submission" date="2022-08" db="EMBL/GenBank/DDBJ databases">
        <title>Reclassification of Massilia species as members of the genera Telluria, Duganella, Pseudoduganella, Mokoshia gen. nov. and Zemynaea gen. nov. using orthogonal and non-orthogonal genome-based approaches.</title>
        <authorList>
            <person name="Bowman J.P."/>
        </authorList>
    </citation>
    <scope>NUCLEOTIDE SEQUENCE [LARGE SCALE GENOMIC DNA]</scope>
    <source>
        <strain evidence="3 4">LMG 28164</strain>
    </source>
</reference>
<organism evidence="3 4">
    <name type="scientific">Massilia norwichensis</name>
    <dbReference type="NCBI Taxonomy" id="1442366"/>
    <lineage>
        <taxon>Bacteria</taxon>
        <taxon>Pseudomonadati</taxon>
        <taxon>Pseudomonadota</taxon>
        <taxon>Betaproteobacteria</taxon>
        <taxon>Burkholderiales</taxon>
        <taxon>Oxalobacteraceae</taxon>
        <taxon>Telluria group</taxon>
        <taxon>Massilia</taxon>
    </lineage>
</organism>
<evidence type="ECO:0000313" key="4">
    <source>
        <dbReference type="Proteomes" id="UP001205560"/>
    </source>
</evidence>
<name>A0ABT2A910_9BURK</name>
<evidence type="ECO:0000313" key="3">
    <source>
        <dbReference type="EMBL" id="MCS0590642.1"/>
    </source>
</evidence>
<dbReference type="Proteomes" id="UP001205560">
    <property type="component" value="Unassembled WGS sequence"/>
</dbReference>
<comment type="caution">
    <text evidence="3">The sequence shown here is derived from an EMBL/GenBank/DDBJ whole genome shotgun (WGS) entry which is preliminary data.</text>
</comment>
<dbReference type="EMBL" id="JANUGX010000018">
    <property type="protein sequence ID" value="MCS0590642.1"/>
    <property type="molecule type" value="Genomic_DNA"/>
</dbReference>
<feature type="region of interest" description="Disordered" evidence="1">
    <location>
        <begin position="191"/>
        <end position="213"/>
    </location>
</feature>
<feature type="chain" id="PRO_5046546615" description="Lipoprotein" evidence="2">
    <location>
        <begin position="21"/>
        <end position="213"/>
    </location>
</feature>
<evidence type="ECO:0000256" key="1">
    <source>
        <dbReference type="SAM" id="MobiDB-lite"/>
    </source>
</evidence>
<accession>A0ABT2A910</accession>
<keyword evidence="4" id="KW-1185">Reference proteome</keyword>
<sequence length="213" mass="21477">MKSSILYAGAALACALGLSACGGGDGDLPLTVSVLGGVTKTGLVLVNKSNGDEIAVPAGAASVQFPKYVSTDDEFNIDTKTLPSNVEKCTFTNNKARANYYTVYTSAPTVFCTIKTHPLTVTVKGLTDAGLVLVNGSDRQTVTPNGGADVPVKMADIPEDGPYGVTILSQPGTPATATTPAQQTQTCTISGGSGTMTATGPGTTPVVTCGPKT</sequence>
<keyword evidence="2" id="KW-0732">Signal</keyword>
<evidence type="ECO:0000256" key="2">
    <source>
        <dbReference type="SAM" id="SignalP"/>
    </source>
</evidence>
<dbReference type="RefSeq" id="WP_258846418.1">
    <property type="nucleotide sequence ID" value="NZ_JANUGX010000018.1"/>
</dbReference>
<protein>
    <recommendedName>
        <fullName evidence="5">Lipoprotein</fullName>
    </recommendedName>
</protein>
<dbReference type="PROSITE" id="PS51257">
    <property type="entry name" value="PROKAR_LIPOPROTEIN"/>
    <property type="match status" value="1"/>
</dbReference>
<proteinExistence type="predicted"/>
<feature type="signal peptide" evidence="2">
    <location>
        <begin position="1"/>
        <end position="20"/>
    </location>
</feature>